<dbReference type="InterPro" id="IPR000595">
    <property type="entry name" value="cNMP-bd_dom"/>
</dbReference>
<evidence type="ECO:0000256" key="3">
    <source>
        <dbReference type="ARBA" id="ARBA00006636"/>
    </source>
</evidence>
<keyword evidence="4" id="KW-0812">Transmembrane</keyword>
<dbReference type="AlphaFoldDB" id="A0A4R2HV68"/>
<feature type="short sequence motif" description="GXSXG" evidence="10">
    <location>
        <begin position="353"/>
        <end position="357"/>
    </location>
</feature>
<keyword evidence="6 10" id="KW-0442">Lipid degradation</keyword>
<comment type="caution">
    <text evidence="14">The sequence shown here is derived from an EMBL/GenBank/DDBJ whole genome shotgun (WGS) entry which is preliminary data.</text>
</comment>
<keyword evidence="8 10" id="KW-0443">Lipid metabolism</keyword>
<keyword evidence="9" id="KW-0472">Membrane</keyword>
<sequence length="634" mass="67943">MDKKTVLAGSPLFRDLAPDALAAIAERFDIEELRGGRTLFREGDLPDFLYVVATGRLQAQHGDGAVIGEIGRGEPVGEMALLSGETRGADVVALRDSLLLRINRMALLDVVSRHPSALLSLCATIAKRSRRGPRRARLDAARGNRTIAVIRAQAGVRLGPLVERIVGGMRKTGKVVRCIGAADVDKQFGDGAAQTAFGDGDRHRIISAWLERRELAGGHLVLWSDANGEQWTERCLRQCDRVVVVVSSDGGQPAVALARTLRQHAPRAPVDLLVLRPDGVPAGDVLERRVLFGARSHYFVRPDAQADHDAVARQLSGHGLGLVFGGGGARAFAHVGLVRAMEELGVSADIVGGTSMGAFFAGMHAIGASSRDMLAIGRATFIDRNYLNDWVWPSVSLVRGRKFFKRLASVFGDARIEDLRMPYFCVSTNLTRGRQEVHDGGPLATWVGTSMCVPGIAPPVAWNGCLLVDGAIANSLPVDVMHALGRGPIIASDVAAGAGLDAPGIVGPDPEALLHRRTNPSRVSLFGLLGSGYAPSRDNGADDLADLRLRMPVQGARTFGWREIQSLVDRSYEYSLAALRGFLDDRKRGDRSRAERRERVTARVREATAAATAASAAPPGGRTRAPATRSRSTR</sequence>
<dbReference type="CDD" id="cd00038">
    <property type="entry name" value="CAP_ED"/>
    <property type="match status" value="1"/>
</dbReference>
<dbReference type="PROSITE" id="PS51635">
    <property type="entry name" value="PNPLA"/>
    <property type="match status" value="1"/>
</dbReference>
<name>A0A4R2HV68_9GAMM</name>
<dbReference type="PANTHER" id="PTHR14226:SF29">
    <property type="entry name" value="NEUROPATHY TARGET ESTERASE SWS"/>
    <property type="match status" value="1"/>
</dbReference>
<evidence type="ECO:0000256" key="9">
    <source>
        <dbReference type="ARBA" id="ARBA00023136"/>
    </source>
</evidence>
<evidence type="ECO:0000256" key="11">
    <source>
        <dbReference type="SAM" id="MobiDB-lite"/>
    </source>
</evidence>
<dbReference type="RefSeq" id="WP_132000185.1">
    <property type="nucleotide sequence ID" value="NZ_SLWQ01000015.1"/>
</dbReference>
<dbReference type="Pfam" id="PF00027">
    <property type="entry name" value="cNMP_binding"/>
    <property type="match status" value="1"/>
</dbReference>
<feature type="active site" description="Proton acceptor" evidence="10">
    <location>
        <position position="469"/>
    </location>
</feature>
<reference evidence="14 15" key="1">
    <citation type="journal article" date="2015" name="Stand. Genomic Sci.">
        <title>Genomic Encyclopedia of Bacterial and Archaeal Type Strains, Phase III: the genomes of soil and plant-associated and newly described type strains.</title>
        <authorList>
            <person name="Whitman W.B."/>
            <person name="Woyke T."/>
            <person name="Klenk H.P."/>
            <person name="Zhou Y."/>
            <person name="Lilburn T.G."/>
            <person name="Beck B.J."/>
            <person name="De Vos P."/>
            <person name="Vandamme P."/>
            <person name="Eisen J.A."/>
            <person name="Garrity G."/>
            <person name="Hugenholtz P."/>
            <person name="Kyrpides N.C."/>
        </authorList>
    </citation>
    <scope>NUCLEOTIDE SEQUENCE [LARGE SCALE GENOMIC DNA]</scope>
    <source>
        <strain evidence="14 15">A3</strain>
    </source>
</reference>
<dbReference type="GO" id="GO:0004622">
    <property type="term" value="F:phosphatidylcholine lysophospholipase activity"/>
    <property type="evidence" value="ECO:0007669"/>
    <property type="project" value="UniProtKB-ARBA"/>
</dbReference>
<evidence type="ECO:0000313" key="15">
    <source>
        <dbReference type="Proteomes" id="UP000294862"/>
    </source>
</evidence>
<evidence type="ECO:0000313" key="14">
    <source>
        <dbReference type="EMBL" id="TCO34966.1"/>
    </source>
</evidence>
<dbReference type="InterPro" id="IPR014710">
    <property type="entry name" value="RmlC-like_jellyroll"/>
</dbReference>
<evidence type="ECO:0000259" key="12">
    <source>
        <dbReference type="PROSITE" id="PS50042"/>
    </source>
</evidence>
<dbReference type="PROSITE" id="PS50042">
    <property type="entry name" value="CNMP_BINDING_3"/>
    <property type="match status" value="1"/>
</dbReference>
<feature type="active site" description="Nucleophile" evidence="10">
    <location>
        <position position="355"/>
    </location>
</feature>
<dbReference type="InterPro" id="IPR018490">
    <property type="entry name" value="cNMP-bd_dom_sf"/>
</dbReference>
<evidence type="ECO:0000256" key="5">
    <source>
        <dbReference type="ARBA" id="ARBA00022801"/>
    </source>
</evidence>
<evidence type="ECO:0000256" key="6">
    <source>
        <dbReference type="ARBA" id="ARBA00022963"/>
    </source>
</evidence>
<evidence type="ECO:0000259" key="13">
    <source>
        <dbReference type="PROSITE" id="PS51635"/>
    </source>
</evidence>
<evidence type="ECO:0000256" key="7">
    <source>
        <dbReference type="ARBA" id="ARBA00022989"/>
    </source>
</evidence>
<keyword evidence="15" id="KW-1185">Reference proteome</keyword>
<feature type="domain" description="Cyclic nucleotide-binding" evidence="12">
    <location>
        <begin position="12"/>
        <end position="111"/>
    </location>
</feature>
<dbReference type="PANTHER" id="PTHR14226">
    <property type="entry name" value="NEUROPATHY TARGET ESTERASE/SWISS CHEESE D.MELANOGASTER"/>
    <property type="match status" value="1"/>
</dbReference>
<dbReference type="GO" id="GO:0005737">
    <property type="term" value="C:cytoplasm"/>
    <property type="evidence" value="ECO:0007669"/>
    <property type="project" value="UniProtKB-SubCell"/>
</dbReference>
<dbReference type="EMBL" id="SLWQ01000015">
    <property type="protein sequence ID" value="TCO34966.1"/>
    <property type="molecule type" value="Genomic_DNA"/>
</dbReference>
<feature type="domain" description="PNPLA" evidence="13">
    <location>
        <begin position="322"/>
        <end position="482"/>
    </location>
</feature>
<protein>
    <submittedName>
        <fullName evidence="14">NTE family protein</fullName>
    </submittedName>
</protein>
<evidence type="ECO:0000256" key="1">
    <source>
        <dbReference type="ARBA" id="ARBA00004370"/>
    </source>
</evidence>
<dbReference type="CDD" id="cd07205">
    <property type="entry name" value="Pat_PNPLA6_PNPLA7_NTE1_like"/>
    <property type="match status" value="1"/>
</dbReference>
<dbReference type="SUPFAM" id="SSF52151">
    <property type="entry name" value="FabD/lysophospholipase-like"/>
    <property type="match status" value="1"/>
</dbReference>
<dbReference type="InterPro" id="IPR002641">
    <property type="entry name" value="PNPLA_dom"/>
</dbReference>
<dbReference type="Gene3D" id="3.40.1090.10">
    <property type="entry name" value="Cytosolic phospholipase A2 catalytic domain"/>
    <property type="match status" value="1"/>
</dbReference>
<organism evidence="14 15">
    <name type="scientific">Dokdonella fugitiva</name>
    <dbReference type="NCBI Taxonomy" id="328517"/>
    <lineage>
        <taxon>Bacteria</taxon>
        <taxon>Pseudomonadati</taxon>
        <taxon>Pseudomonadota</taxon>
        <taxon>Gammaproteobacteria</taxon>
        <taxon>Lysobacterales</taxon>
        <taxon>Rhodanobacteraceae</taxon>
        <taxon>Dokdonella</taxon>
    </lineage>
</organism>
<dbReference type="GO" id="GO:0016042">
    <property type="term" value="P:lipid catabolic process"/>
    <property type="evidence" value="ECO:0007669"/>
    <property type="project" value="UniProtKB-UniRule"/>
</dbReference>
<comment type="subcellular location">
    <subcellularLocation>
        <location evidence="2">Cytoplasm</location>
    </subcellularLocation>
    <subcellularLocation>
        <location evidence="1">Membrane</location>
    </subcellularLocation>
</comment>
<dbReference type="SUPFAM" id="SSF51206">
    <property type="entry name" value="cAMP-binding domain-like"/>
    <property type="match status" value="1"/>
</dbReference>
<comment type="caution">
    <text evidence="10">Lacks conserved residue(s) required for the propagation of feature annotation.</text>
</comment>
<evidence type="ECO:0000256" key="8">
    <source>
        <dbReference type="ARBA" id="ARBA00023098"/>
    </source>
</evidence>
<dbReference type="SMART" id="SM00100">
    <property type="entry name" value="cNMP"/>
    <property type="match status" value="1"/>
</dbReference>
<feature type="region of interest" description="Disordered" evidence="11">
    <location>
        <begin position="587"/>
        <end position="634"/>
    </location>
</feature>
<evidence type="ECO:0000256" key="2">
    <source>
        <dbReference type="ARBA" id="ARBA00004496"/>
    </source>
</evidence>
<evidence type="ECO:0000256" key="10">
    <source>
        <dbReference type="PROSITE-ProRule" id="PRU01161"/>
    </source>
</evidence>
<proteinExistence type="inferred from homology"/>
<accession>A0A4R2HV68</accession>
<keyword evidence="5 10" id="KW-0378">Hydrolase</keyword>
<comment type="similarity">
    <text evidence="3">Belongs to the NTE family.</text>
</comment>
<dbReference type="InterPro" id="IPR016035">
    <property type="entry name" value="Acyl_Trfase/lysoPLipase"/>
</dbReference>
<evidence type="ECO:0000256" key="4">
    <source>
        <dbReference type="ARBA" id="ARBA00022692"/>
    </source>
</evidence>
<gene>
    <name evidence="14" type="ORF">EV148_11529</name>
</gene>
<feature type="compositionally biased region" description="Basic and acidic residues" evidence="11">
    <location>
        <begin position="587"/>
        <end position="606"/>
    </location>
</feature>
<feature type="short sequence motif" description="DGA/G" evidence="10">
    <location>
        <begin position="469"/>
        <end position="471"/>
    </location>
</feature>
<keyword evidence="7" id="KW-1133">Transmembrane helix</keyword>
<dbReference type="Proteomes" id="UP000294862">
    <property type="component" value="Unassembled WGS sequence"/>
</dbReference>
<dbReference type="InterPro" id="IPR050301">
    <property type="entry name" value="NTE"/>
</dbReference>
<dbReference type="GO" id="GO:0016020">
    <property type="term" value="C:membrane"/>
    <property type="evidence" value="ECO:0007669"/>
    <property type="project" value="UniProtKB-SubCell"/>
</dbReference>
<dbReference type="OrthoDB" id="5290098at2"/>
<dbReference type="InterPro" id="IPR056556">
    <property type="entry name" value="NTE1_P-loop_dom"/>
</dbReference>
<dbReference type="Pfam" id="PF24179">
    <property type="entry name" value="NTE_Ploop"/>
    <property type="match status" value="1"/>
</dbReference>
<feature type="compositionally biased region" description="Low complexity" evidence="11">
    <location>
        <begin position="607"/>
        <end position="634"/>
    </location>
</feature>
<dbReference type="Pfam" id="PF01734">
    <property type="entry name" value="Patatin"/>
    <property type="match status" value="1"/>
</dbReference>
<dbReference type="Gene3D" id="2.60.120.10">
    <property type="entry name" value="Jelly Rolls"/>
    <property type="match status" value="1"/>
</dbReference>